<protein>
    <recommendedName>
        <fullName evidence="3">DUF885 domain-containing protein</fullName>
    </recommendedName>
</protein>
<proteinExistence type="predicted"/>
<keyword evidence="2" id="KW-1185">Reference proteome</keyword>
<evidence type="ECO:0008006" key="3">
    <source>
        <dbReference type="Google" id="ProtNLM"/>
    </source>
</evidence>
<dbReference type="OrthoDB" id="140419at2"/>
<dbReference type="AlphaFoldDB" id="A0A5R9IHF4"/>
<reference evidence="1 2" key="1">
    <citation type="submission" date="2019-05" db="EMBL/GenBank/DDBJ databases">
        <title>Genome sequences of Thalassotalea litorea 1K03283.</title>
        <authorList>
            <person name="Zhang D."/>
        </authorList>
    </citation>
    <scope>NUCLEOTIDE SEQUENCE [LARGE SCALE GENOMIC DNA]</scope>
    <source>
        <strain evidence="1 2">MCCC 1K03283</strain>
    </source>
</reference>
<sequence>MSMNQLAERYVKLTLAVGQHHDYYIDAYYGPKEWQPTDKLELDILLEQGQTLVEDMNQAKISNSEKARYDFLLVQAQSVVFFIQQLQGIQFSFDEESQALYDATSPDISEAEFDQALLELNGLLPGEGPLNDRMAMFTKQFEIPKDKLDAVFRAAIKESRERTKQYIELPEQESFTLEYVTDKVWSGYNWYKGNSFSLIQMNTDFPITIDRAIDLASHEGYPGHHVFNSLMEKHLVNGNGWIEYSVYPLFSPMSLLAEGSANFGIDVAFPEKERMAFEKDVLFPLAGLDSSKVDLYYSVQAVRKKLSYIDNVVAKRYLDGQIDKKTAQQMLMKYALSSEKKSLQRIGFIEQNRAYVINYNLGQDIVRDYVERLSNGDEQKRWQVFSELLAYPKTASMMKP</sequence>
<organism evidence="1 2">
    <name type="scientific">Thalassotalea litorea</name>
    <dbReference type="NCBI Taxonomy" id="2020715"/>
    <lineage>
        <taxon>Bacteria</taxon>
        <taxon>Pseudomonadati</taxon>
        <taxon>Pseudomonadota</taxon>
        <taxon>Gammaproteobacteria</taxon>
        <taxon>Alteromonadales</taxon>
        <taxon>Colwelliaceae</taxon>
        <taxon>Thalassotalea</taxon>
    </lineage>
</organism>
<comment type="caution">
    <text evidence="1">The sequence shown here is derived from an EMBL/GenBank/DDBJ whole genome shotgun (WGS) entry which is preliminary data.</text>
</comment>
<gene>
    <name evidence="1" type="ORF">FE810_10980</name>
</gene>
<evidence type="ECO:0000313" key="2">
    <source>
        <dbReference type="Proteomes" id="UP000307790"/>
    </source>
</evidence>
<dbReference type="EMBL" id="VCBC01000010">
    <property type="protein sequence ID" value="TLU64712.1"/>
    <property type="molecule type" value="Genomic_DNA"/>
</dbReference>
<dbReference type="Proteomes" id="UP000307790">
    <property type="component" value="Unassembled WGS sequence"/>
</dbReference>
<accession>A0A5R9IHF4</accession>
<evidence type="ECO:0000313" key="1">
    <source>
        <dbReference type="EMBL" id="TLU64712.1"/>
    </source>
</evidence>
<name>A0A5R9IHF4_9GAMM</name>